<dbReference type="CDD" id="cd01951">
    <property type="entry name" value="lectin_L-type"/>
    <property type="match status" value="1"/>
</dbReference>
<evidence type="ECO:0000256" key="1">
    <source>
        <dbReference type="SAM" id="SignalP"/>
    </source>
</evidence>
<dbReference type="InterPro" id="IPR056573">
    <property type="entry name" value="Lectin_L-type_dom"/>
</dbReference>
<keyword evidence="1" id="KW-0732">Signal</keyword>
<dbReference type="GO" id="GO:0004553">
    <property type="term" value="F:hydrolase activity, hydrolyzing O-glycosyl compounds"/>
    <property type="evidence" value="ECO:0007669"/>
    <property type="project" value="UniProtKB-ARBA"/>
</dbReference>
<gene>
    <name evidence="2" type="ORF">IX84_21045</name>
</gene>
<accession>A0A098S2C9</accession>
<dbReference type="SUPFAM" id="SSF49899">
    <property type="entry name" value="Concanavalin A-like lectins/glucanases"/>
    <property type="match status" value="1"/>
</dbReference>
<dbReference type="Pfam" id="PF18483">
    <property type="entry name" value="Lectin_L-type_dom"/>
    <property type="match status" value="1"/>
</dbReference>
<dbReference type="InterPro" id="IPR013320">
    <property type="entry name" value="ConA-like_dom_sf"/>
</dbReference>
<dbReference type="Proteomes" id="UP000029736">
    <property type="component" value="Unassembled WGS sequence"/>
</dbReference>
<evidence type="ECO:0000313" key="3">
    <source>
        <dbReference type="Proteomes" id="UP000029736"/>
    </source>
</evidence>
<dbReference type="EMBL" id="JPOS01000078">
    <property type="protein sequence ID" value="KGE86519.1"/>
    <property type="molecule type" value="Genomic_DNA"/>
</dbReference>
<organism evidence="2 3">
    <name type="scientific">Phaeodactylibacter xiamenensis</name>
    <dbReference type="NCBI Taxonomy" id="1524460"/>
    <lineage>
        <taxon>Bacteria</taxon>
        <taxon>Pseudomonadati</taxon>
        <taxon>Bacteroidota</taxon>
        <taxon>Saprospiria</taxon>
        <taxon>Saprospirales</taxon>
        <taxon>Haliscomenobacteraceae</taxon>
        <taxon>Phaeodactylibacter</taxon>
    </lineage>
</organism>
<dbReference type="Gene3D" id="2.60.120.200">
    <property type="match status" value="1"/>
</dbReference>
<name>A0A098S2C9_9BACT</name>
<sequence length="237" mass="26569">MKMPALFSALLLTASLMAQRPVIDDFTISGDTYRTDNDCFRLTEERDYSSGSIWYRRPISLNEPFSIELSVYLGCKDDAGADGMVFIFAPSANLTGWRGEGIGFAGLRPSIGIEIDTWLNEHLLDPVEDHVAIMANGRVGHFNNLAGPKPILNIEDCEQHKLAVRWSPAEQRLSVEIDRREVIAAEVDLKNAIFQGNDVVYWGVSAATGRYNNYHEVCFDRLSWLPLEEVGPVYRGK</sequence>
<comment type="caution">
    <text evidence="2">The sequence shown here is derived from an EMBL/GenBank/DDBJ whole genome shotgun (WGS) entry which is preliminary data.</text>
</comment>
<feature type="signal peptide" evidence="1">
    <location>
        <begin position="1"/>
        <end position="18"/>
    </location>
</feature>
<proteinExistence type="predicted"/>
<feature type="chain" id="PRO_5001947514" description="Legume lectin domain-containing protein" evidence="1">
    <location>
        <begin position="19"/>
        <end position="237"/>
    </location>
</feature>
<protein>
    <recommendedName>
        <fullName evidence="4">Legume lectin domain-containing protein</fullName>
    </recommendedName>
</protein>
<dbReference type="STRING" id="1524460.IX84_21045"/>
<evidence type="ECO:0008006" key="4">
    <source>
        <dbReference type="Google" id="ProtNLM"/>
    </source>
</evidence>
<dbReference type="OrthoDB" id="1490014at2"/>
<dbReference type="InterPro" id="IPR051136">
    <property type="entry name" value="Intracellular_Lectin-GPT"/>
</dbReference>
<dbReference type="AlphaFoldDB" id="A0A098S2C9"/>
<dbReference type="RefSeq" id="WP_160213844.1">
    <property type="nucleotide sequence ID" value="NZ_JBKAGJ010000025.1"/>
</dbReference>
<keyword evidence="3" id="KW-1185">Reference proteome</keyword>
<reference evidence="2 3" key="1">
    <citation type="journal article" date="2014" name="Int. J. Syst. Evol. Microbiol.">
        <title>Phaeodactylibacter xiamenensis gen. nov., sp. nov., a member of the family Saprospiraceae isolated from the marine alga Phaeodactylum tricornutum.</title>
        <authorList>
            <person name="Chen Z.Jr."/>
            <person name="Lei X."/>
            <person name="Lai Q."/>
            <person name="Li Y."/>
            <person name="Zhang B."/>
            <person name="Zhang J."/>
            <person name="Zhang H."/>
            <person name="Yang L."/>
            <person name="Zheng W."/>
            <person name="Tian Y."/>
            <person name="Yu Z."/>
            <person name="Xu H.Jr."/>
            <person name="Zheng T."/>
        </authorList>
    </citation>
    <scope>NUCLEOTIDE SEQUENCE [LARGE SCALE GENOMIC DNA]</scope>
    <source>
        <strain evidence="2 3">KD52</strain>
    </source>
</reference>
<evidence type="ECO:0000313" key="2">
    <source>
        <dbReference type="EMBL" id="KGE86519.1"/>
    </source>
</evidence>
<dbReference type="GO" id="GO:0005975">
    <property type="term" value="P:carbohydrate metabolic process"/>
    <property type="evidence" value="ECO:0007669"/>
    <property type="project" value="UniProtKB-ARBA"/>
</dbReference>
<dbReference type="PANTHER" id="PTHR12223">
    <property type="entry name" value="VESICULAR MANNOSE-BINDING LECTIN"/>
    <property type="match status" value="1"/>
</dbReference>